<organism evidence="1 2">
    <name type="scientific">Pseudomonas thivervalensis</name>
    <dbReference type="NCBI Taxonomy" id="86265"/>
    <lineage>
        <taxon>Bacteria</taxon>
        <taxon>Pseudomonadati</taxon>
        <taxon>Pseudomonadota</taxon>
        <taxon>Gammaproteobacteria</taxon>
        <taxon>Pseudomonadales</taxon>
        <taxon>Pseudomonadaceae</taxon>
        <taxon>Pseudomonas</taxon>
    </lineage>
</organism>
<dbReference type="Proteomes" id="UP000251666">
    <property type="component" value="Chromosome"/>
</dbReference>
<evidence type="ECO:0000313" key="2">
    <source>
        <dbReference type="Proteomes" id="UP000251666"/>
    </source>
</evidence>
<evidence type="ECO:0000313" key="1">
    <source>
        <dbReference type="EMBL" id="AXA64186.1"/>
    </source>
</evidence>
<dbReference type="Gene3D" id="6.10.140.1840">
    <property type="match status" value="1"/>
</dbReference>
<dbReference type="AlphaFoldDB" id="A0A2Z4ZKK0"/>
<accession>A0A2Z4ZKK0</accession>
<sequence length="130" mass="15268">MPIPEKDWKIFKELRDLALERFCQGVLTDATTISERAGLSAHARYLKLYRLIHDRDKDLANAFNRFSRSSARMCLALMVMHDLLTEAEFSVLSEETLRGMSIVVRQPYELDWDEETEPQDQYAKRRHHPS</sequence>
<keyword evidence="2" id="KW-1185">Reference proteome</keyword>
<gene>
    <name evidence="1" type="ORF">CEQ51_21590</name>
</gene>
<name>A0A2Z4ZKK0_9PSED</name>
<proteinExistence type="predicted"/>
<protein>
    <submittedName>
        <fullName evidence="1">Uncharacterized protein</fullName>
    </submittedName>
</protein>
<dbReference type="KEGG" id="pthv:CE140_21040"/>
<dbReference type="EMBL" id="CP022202">
    <property type="protein sequence ID" value="AXA64186.1"/>
    <property type="molecule type" value="Genomic_DNA"/>
</dbReference>
<reference evidence="2" key="1">
    <citation type="journal article" date="2021" name="Front. Microbiol.">
        <title>Genomic Analysis of the 1-Aminocyclopropane-1-Carboxylate Deaminase-Producing Pseudomonas thivervalensis SC5 Reveals Its Multifaceted Roles in Soil and in Beneficial Interactions With Plants.</title>
        <authorList>
            <person name="Nascimento F.X."/>
            <person name="Uron P."/>
            <person name="Glick B.R."/>
            <person name="Giachini A."/>
            <person name="Rossi M.J."/>
        </authorList>
    </citation>
    <scope>NUCLEOTIDE SEQUENCE [LARGE SCALE GENOMIC DNA]</scope>
    <source>
        <strain evidence="2">PLM3</strain>
    </source>
</reference>
<dbReference type="InterPro" id="IPR053747">
    <property type="entry name" value="Fluoresc_Recovery_Reg"/>
</dbReference>